<dbReference type="Pfam" id="PF00990">
    <property type="entry name" value="GGDEF"/>
    <property type="match status" value="1"/>
</dbReference>
<dbReference type="SUPFAM" id="SSF55073">
    <property type="entry name" value="Nucleotide cyclase"/>
    <property type="match status" value="1"/>
</dbReference>
<dbReference type="InterPro" id="IPR003018">
    <property type="entry name" value="GAF"/>
</dbReference>
<evidence type="ECO:0000313" key="5">
    <source>
        <dbReference type="Proteomes" id="UP000186513"/>
    </source>
</evidence>
<dbReference type="SMART" id="SM00065">
    <property type="entry name" value="GAF"/>
    <property type="match status" value="1"/>
</dbReference>
<dbReference type="GO" id="GO:1902201">
    <property type="term" value="P:negative regulation of bacterial-type flagellum-dependent cell motility"/>
    <property type="evidence" value="ECO:0007669"/>
    <property type="project" value="TreeGrafter"/>
</dbReference>
<dbReference type="Gene3D" id="3.30.70.270">
    <property type="match status" value="1"/>
</dbReference>
<dbReference type="SUPFAM" id="SSF55781">
    <property type="entry name" value="GAF domain-like"/>
    <property type="match status" value="1"/>
</dbReference>
<dbReference type="InterPro" id="IPR050469">
    <property type="entry name" value="Diguanylate_Cyclase"/>
</dbReference>
<name>A0A1K2H611_9NEIS</name>
<gene>
    <name evidence="4" type="ORF">SAMN02745887_00377</name>
</gene>
<dbReference type="SMART" id="SM00267">
    <property type="entry name" value="GGDEF"/>
    <property type="match status" value="1"/>
</dbReference>
<dbReference type="OrthoDB" id="5571399at2"/>
<protein>
    <recommendedName>
        <fullName evidence="1">diguanylate cyclase</fullName>
        <ecNumber evidence="1">2.7.7.65</ecNumber>
    </recommendedName>
</protein>
<dbReference type="AlphaFoldDB" id="A0A1K2H611"/>
<comment type="catalytic activity">
    <reaction evidence="2">
        <text>2 GTP = 3',3'-c-di-GMP + 2 diphosphate</text>
        <dbReference type="Rhea" id="RHEA:24898"/>
        <dbReference type="ChEBI" id="CHEBI:33019"/>
        <dbReference type="ChEBI" id="CHEBI:37565"/>
        <dbReference type="ChEBI" id="CHEBI:58805"/>
        <dbReference type="EC" id="2.7.7.65"/>
    </reaction>
</comment>
<evidence type="ECO:0000256" key="1">
    <source>
        <dbReference type="ARBA" id="ARBA00012528"/>
    </source>
</evidence>
<dbReference type="PANTHER" id="PTHR45138">
    <property type="entry name" value="REGULATORY COMPONENTS OF SENSORY TRANSDUCTION SYSTEM"/>
    <property type="match status" value="1"/>
</dbReference>
<dbReference type="InterPro" id="IPR000160">
    <property type="entry name" value="GGDEF_dom"/>
</dbReference>
<dbReference type="GO" id="GO:0005886">
    <property type="term" value="C:plasma membrane"/>
    <property type="evidence" value="ECO:0007669"/>
    <property type="project" value="TreeGrafter"/>
</dbReference>
<dbReference type="CDD" id="cd01949">
    <property type="entry name" value="GGDEF"/>
    <property type="match status" value="1"/>
</dbReference>
<dbReference type="GO" id="GO:0043709">
    <property type="term" value="P:cell adhesion involved in single-species biofilm formation"/>
    <property type="evidence" value="ECO:0007669"/>
    <property type="project" value="TreeGrafter"/>
</dbReference>
<dbReference type="NCBIfam" id="TIGR00254">
    <property type="entry name" value="GGDEF"/>
    <property type="match status" value="1"/>
</dbReference>
<dbReference type="InterPro" id="IPR029016">
    <property type="entry name" value="GAF-like_dom_sf"/>
</dbReference>
<evidence type="ECO:0000256" key="2">
    <source>
        <dbReference type="ARBA" id="ARBA00034247"/>
    </source>
</evidence>
<dbReference type="PANTHER" id="PTHR45138:SF9">
    <property type="entry name" value="DIGUANYLATE CYCLASE DGCM-RELATED"/>
    <property type="match status" value="1"/>
</dbReference>
<evidence type="ECO:0000259" key="3">
    <source>
        <dbReference type="PROSITE" id="PS50887"/>
    </source>
</evidence>
<dbReference type="EC" id="2.7.7.65" evidence="1"/>
<organism evidence="4 5">
    <name type="scientific">Chitinimonas taiwanensis DSM 18899</name>
    <dbReference type="NCBI Taxonomy" id="1121279"/>
    <lineage>
        <taxon>Bacteria</taxon>
        <taxon>Pseudomonadati</taxon>
        <taxon>Pseudomonadota</taxon>
        <taxon>Betaproteobacteria</taxon>
        <taxon>Neisseriales</taxon>
        <taxon>Chitinibacteraceae</taxon>
        <taxon>Chitinimonas</taxon>
    </lineage>
</organism>
<dbReference type="GO" id="GO:0052621">
    <property type="term" value="F:diguanylate cyclase activity"/>
    <property type="evidence" value="ECO:0007669"/>
    <property type="project" value="UniProtKB-EC"/>
</dbReference>
<dbReference type="Proteomes" id="UP000186513">
    <property type="component" value="Unassembled WGS sequence"/>
</dbReference>
<dbReference type="Pfam" id="PF13185">
    <property type="entry name" value="GAF_2"/>
    <property type="match status" value="1"/>
</dbReference>
<dbReference type="Gene3D" id="3.30.450.40">
    <property type="match status" value="1"/>
</dbReference>
<dbReference type="RefSeq" id="WP_072426904.1">
    <property type="nucleotide sequence ID" value="NZ_FPKR01000001.1"/>
</dbReference>
<accession>A0A1K2H611</accession>
<dbReference type="InterPro" id="IPR043128">
    <property type="entry name" value="Rev_trsase/Diguanyl_cyclase"/>
</dbReference>
<proteinExistence type="predicted"/>
<reference evidence="4 5" key="1">
    <citation type="submission" date="2016-11" db="EMBL/GenBank/DDBJ databases">
        <authorList>
            <person name="Jaros S."/>
            <person name="Januszkiewicz K."/>
            <person name="Wedrychowicz H."/>
        </authorList>
    </citation>
    <scope>NUCLEOTIDE SEQUENCE [LARGE SCALE GENOMIC DNA]</scope>
    <source>
        <strain evidence="4 5">DSM 18899</strain>
    </source>
</reference>
<evidence type="ECO:0000313" key="4">
    <source>
        <dbReference type="EMBL" id="SFZ71008.1"/>
    </source>
</evidence>
<dbReference type="InterPro" id="IPR029787">
    <property type="entry name" value="Nucleotide_cyclase"/>
</dbReference>
<dbReference type="STRING" id="1121279.SAMN02745887_00377"/>
<sequence length="350" mass="38079">MDPILAQLSYALPGAKSIEQITRPLLEMLGAATGLESTYLTEIDLQRNVQHIRYARNTGGMQIPEGLSVPWSDTLCKRALDEGRMCTSDVPNCWGDSEAARALGIQTYVSAPVRGSDGELLGTLCAASASQQSVNAAALSVLQLFSSLVASFIEREQLVADLQAANRQLRSYALSDPLTGLPNRRALMDELQRLLARGRRERCCVLIGLIDLDGFKAINDRYGHQQGDLFLQQVAQRLSADLRGSDLVGRLGGDEFLLLCPGPILEADAELVGATIRSGAAFQAVQCLQERTFLATRGLYTLDTQAFDYQGASVGVVALQADQLDPDEAIRLADAQMYEIKRIRKQHARG</sequence>
<keyword evidence="5" id="KW-1185">Reference proteome</keyword>
<dbReference type="EMBL" id="FPKR01000001">
    <property type="protein sequence ID" value="SFZ71008.1"/>
    <property type="molecule type" value="Genomic_DNA"/>
</dbReference>
<dbReference type="PROSITE" id="PS50887">
    <property type="entry name" value="GGDEF"/>
    <property type="match status" value="1"/>
</dbReference>
<feature type="domain" description="GGDEF" evidence="3">
    <location>
        <begin position="203"/>
        <end position="350"/>
    </location>
</feature>